<keyword evidence="1" id="KW-0472">Membrane</keyword>
<accession>W1XVB0</accession>
<comment type="caution">
    <text evidence="2">The sequence shown here is derived from an EMBL/GenBank/DDBJ whole genome shotgun (WGS) entry which is preliminary data.</text>
</comment>
<evidence type="ECO:0000313" key="2">
    <source>
        <dbReference type="EMBL" id="ETJ32799.1"/>
    </source>
</evidence>
<dbReference type="EMBL" id="AZMM01012751">
    <property type="protein sequence ID" value="ETJ32799.1"/>
    <property type="molecule type" value="Genomic_DNA"/>
</dbReference>
<feature type="non-terminal residue" evidence="2">
    <location>
        <position position="1"/>
    </location>
</feature>
<reference evidence="2" key="1">
    <citation type="submission" date="2013-12" db="EMBL/GenBank/DDBJ databases">
        <title>A Varibaculum cambriense genome reconstructed from a premature infant gut community with otherwise low bacterial novelty that shifts toward anaerobic metabolism during the third week of life.</title>
        <authorList>
            <person name="Brown C.T."/>
            <person name="Sharon I."/>
            <person name="Thomas B.C."/>
            <person name="Castelle C.J."/>
            <person name="Morowitz M.J."/>
            <person name="Banfield J.F."/>
        </authorList>
    </citation>
    <scope>NUCLEOTIDE SEQUENCE</scope>
</reference>
<protein>
    <submittedName>
        <fullName evidence="2">Transporter, major facilitator family protein</fullName>
    </submittedName>
</protein>
<feature type="transmembrane region" description="Helical" evidence="1">
    <location>
        <begin position="12"/>
        <end position="32"/>
    </location>
</feature>
<sequence length="36" mass="4031">YVGHLADIYDVQTALMTLIPVGLMGLLMSLWLKEPK</sequence>
<gene>
    <name evidence="2" type="ORF">Q604_UNBC12751G0001</name>
</gene>
<dbReference type="AlphaFoldDB" id="W1XVB0"/>
<keyword evidence="1" id="KW-0812">Transmembrane</keyword>
<organism evidence="2">
    <name type="scientific">human gut metagenome</name>
    <dbReference type="NCBI Taxonomy" id="408170"/>
    <lineage>
        <taxon>unclassified sequences</taxon>
        <taxon>metagenomes</taxon>
        <taxon>organismal metagenomes</taxon>
    </lineage>
</organism>
<keyword evidence="1" id="KW-1133">Transmembrane helix</keyword>
<proteinExistence type="predicted"/>
<evidence type="ECO:0000256" key="1">
    <source>
        <dbReference type="SAM" id="Phobius"/>
    </source>
</evidence>
<name>W1XVB0_9ZZZZ</name>